<protein>
    <submittedName>
        <fullName evidence="2">Uncharacterized protein</fullName>
    </submittedName>
</protein>
<evidence type="ECO:0000313" key="2">
    <source>
        <dbReference type="EMBL" id="KAE8250416.1"/>
    </source>
</evidence>
<feature type="region of interest" description="Disordered" evidence="1">
    <location>
        <begin position="39"/>
        <end position="140"/>
    </location>
</feature>
<evidence type="ECO:0000256" key="1">
    <source>
        <dbReference type="SAM" id="MobiDB-lite"/>
    </source>
</evidence>
<keyword evidence="3" id="KW-1185">Reference proteome</keyword>
<feature type="compositionally biased region" description="Low complexity" evidence="1">
    <location>
        <begin position="1"/>
        <end position="18"/>
    </location>
</feature>
<feature type="compositionally biased region" description="Basic and acidic residues" evidence="1">
    <location>
        <begin position="122"/>
        <end position="131"/>
    </location>
</feature>
<feature type="compositionally biased region" description="Basic residues" evidence="1">
    <location>
        <begin position="109"/>
        <end position="121"/>
    </location>
</feature>
<reference evidence="2" key="1">
    <citation type="submission" date="2016-04" db="EMBL/GenBank/DDBJ databases">
        <authorList>
            <person name="Nguyen H.D."/>
            <person name="Samba Siva P."/>
            <person name="Cullis J."/>
            <person name="Levesque C.A."/>
            <person name="Hambleton S."/>
        </authorList>
    </citation>
    <scope>NUCLEOTIDE SEQUENCE</scope>
    <source>
        <strain evidence="2">DAOMC 236416</strain>
    </source>
</reference>
<dbReference type="Proteomes" id="UP000077521">
    <property type="component" value="Unassembled WGS sequence"/>
</dbReference>
<feature type="region of interest" description="Disordered" evidence="1">
    <location>
        <begin position="1"/>
        <end position="25"/>
    </location>
</feature>
<dbReference type="AlphaFoldDB" id="A0A177TNU4"/>
<gene>
    <name evidence="2" type="ORF">A4X13_0g4739</name>
</gene>
<reference evidence="2" key="2">
    <citation type="journal article" date="2019" name="IMA Fungus">
        <title>Genome sequencing and comparison of five Tilletia species to identify candidate genes for the detection of regulated species infecting wheat.</title>
        <authorList>
            <person name="Nguyen H.D.T."/>
            <person name="Sultana T."/>
            <person name="Kesanakurti P."/>
            <person name="Hambleton S."/>
        </authorList>
    </citation>
    <scope>NUCLEOTIDE SEQUENCE</scope>
    <source>
        <strain evidence="2">DAOMC 236416</strain>
    </source>
</reference>
<accession>A0A177TNU4</accession>
<evidence type="ECO:0000313" key="3">
    <source>
        <dbReference type="Proteomes" id="UP000077521"/>
    </source>
</evidence>
<sequence length="140" mass="15170">MNPKSTSASPEMSSNSNSGHRYSTRSSALSVFTLQLSPDASGDEVEVEAEVEVSTVPSTKGDEESVVDLPAASSTKHEGGPSTSGYRLRKDAPLSFKRRSISYSEYIARNRRPSRPQKKTHGRPDQAKEQAAEEAAVENE</sequence>
<feature type="compositionally biased region" description="Acidic residues" evidence="1">
    <location>
        <begin position="41"/>
        <end position="51"/>
    </location>
</feature>
<organism evidence="2 3">
    <name type="scientific">Tilletia indica</name>
    <dbReference type="NCBI Taxonomy" id="43049"/>
    <lineage>
        <taxon>Eukaryota</taxon>
        <taxon>Fungi</taxon>
        <taxon>Dikarya</taxon>
        <taxon>Basidiomycota</taxon>
        <taxon>Ustilaginomycotina</taxon>
        <taxon>Exobasidiomycetes</taxon>
        <taxon>Tilletiales</taxon>
        <taxon>Tilletiaceae</taxon>
        <taxon>Tilletia</taxon>
    </lineage>
</organism>
<comment type="caution">
    <text evidence="2">The sequence shown here is derived from an EMBL/GenBank/DDBJ whole genome shotgun (WGS) entry which is preliminary data.</text>
</comment>
<name>A0A177TNU4_9BASI</name>
<dbReference type="EMBL" id="LWDF02000326">
    <property type="protein sequence ID" value="KAE8250416.1"/>
    <property type="molecule type" value="Genomic_DNA"/>
</dbReference>
<proteinExistence type="predicted"/>